<keyword evidence="4" id="KW-1185">Reference proteome</keyword>
<protein>
    <submittedName>
        <fullName evidence="3">Uncharacterized protein</fullName>
    </submittedName>
</protein>
<keyword evidence="2" id="KW-0732">Signal</keyword>
<dbReference type="AlphaFoldDB" id="A0A9Q9AUI6"/>
<evidence type="ECO:0000313" key="3">
    <source>
        <dbReference type="EMBL" id="USW55059.1"/>
    </source>
</evidence>
<dbReference type="EMBL" id="CP099424">
    <property type="protein sequence ID" value="USW55059.1"/>
    <property type="molecule type" value="Genomic_DNA"/>
</dbReference>
<accession>A0A9Q9AUI6</accession>
<sequence length="249" mass="26779">MKASAAAAILAFCANSAVAAPVRAGNNKATDAEKREAEPFLNNMIPDFSKANPNDDSPFNPFDDPGLPGKRDAEPFLNNLIPDFSKANPNDDSPFNPFDDSGLPGKAKREAEPFLSGLIPDFSKANPNDDSPFNPFDDPGLPGKAKREALINPATGMRAFNSFQKLVNLPEKIGDIFKREPEAFNPVAGMRAFNAAKNLVNLPEKIGDIFKRDPEMYKREAEAFLDALSDAVSGFGGIPGVQAGKIILD</sequence>
<proteinExistence type="predicted"/>
<feature type="compositionally biased region" description="Low complexity" evidence="1">
    <location>
        <begin position="88"/>
        <end position="101"/>
    </location>
</feature>
<feature type="compositionally biased region" description="Low complexity" evidence="1">
    <location>
        <begin position="52"/>
        <end position="65"/>
    </location>
</feature>
<evidence type="ECO:0000256" key="1">
    <source>
        <dbReference type="SAM" id="MobiDB-lite"/>
    </source>
</evidence>
<gene>
    <name evidence="3" type="ORF">Slin15195_G083780</name>
</gene>
<feature type="region of interest" description="Disordered" evidence="1">
    <location>
        <begin position="24"/>
        <end position="107"/>
    </location>
</feature>
<name>A0A9Q9AUI6_9PEZI</name>
<feature type="chain" id="PRO_5040472303" evidence="2">
    <location>
        <begin position="20"/>
        <end position="249"/>
    </location>
</feature>
<organism evidence="3 4">
    <name type="scientific">Septoria linicola</name>
    <dbReference type="NCBI Taxonomy" id="215465"/>
    <lineage>
        <taxon>Eukaryota</taxon>
        <taxon>Fungi</taxon>
        <taxon>Dikarya</taxon>
        <taxon>Ascomycota</taxon>
        <taxon>Pezizomycotina</taxon>
        <taxon>Dothideomycetes</taxon>
        <taxon>Dothideomycetidae</taxon>
        <taxon>Mycosphaerellales</taxon>
        <taxon>Mycosphaerellaceae</taxon>
        <taxon>Septoria</taxon>
    </lineage>
</organism>
<dbReference type="Proteomes" id="UP001056384">
    <property type="component" value="Chromosome 7"/>
</dbReference>
<evidence type="ECO:0000313" key="4">
    <source>
        <dbReference type="Proteomes" id="UP001056384"/>
    </source>
</evidence>
<feature type="signal peptide" evidence="2">
    <location>
        <begin position="1"/>
        <end position="19"/>
    </location>
</feature>
<evidence type="ECO:0000256" key="2">
    <source>
        <dbReference type="SAM" id="SignalP"/>
    </source>
</evidence>
<reference evidence="3" key="1">
    <citation type="submission" date="2022-06" db="EMBL/GenBank/DDBJ databases">
        <title>Complete genome sequences of two strains of the flax pathogen Septoria linicola.</title>
        <authorList>
            <person name="Lapalu N."/>
            <person name="Simon A."/>
            <person name="Demenou B."/>
            <person name="Paumier D."/>
            <person name="Guillot M.-P."/>
            <person name="Gout L."/>
            <person name="Valade R."/>
        </authorList>
    </citation>
    <scope>NUCLEOTIDE SEQUENCE</scope>
    <source>
        <strain evidence="3">SE15195</strain>
    </source>
</reference>